<dbReference type="InterPro" id="IPR001633">
    <property type="entry name" value="EAL_dom"/>
</dbReference>
<dbReference type="AlphaFoldDB" id="A0A2T8F734"/>
<feature type="domain" description="EAL" evidence="1">
    <location>
        <begin position="226"/>
        <end position="478"/>
    </location>
</feature>
<dbReference type="PROSITE" id="PS50883">
    <property type="entry name" value="EAL"/>
    <property type="match status" value="1"/>
</dbReference>
<accession>A0A2T8F734</accession>
<dbReference type="Pfam" id="PF00563">
    <property type="entry name" value="EAL"/>
    <property type="match status" value="1"/>
</dbReference>
<evidence type="ECO:0000313" key="2">
    <source>
        <dbReference type="EMBL" id="PVG81520.1"/>
    </source>
</evidence>
<evidence type="ECO:0000259" key="1">
    <source>
        <dbReference type="PROSITE" id="PS50883"/>
    </source>
</evidence>
<proteinExistence type="predicted"/>
<dbReference type="PANTHER" id="PTHR33121">
    <property type="entry name" value="CYCLIC DI-GMP PHOSPHODIESTERASE PDEF"/>
    <property type="match status" value="1"/>
</dbReference>
<protein>
    <recommendedName>
        <fullName evidence="1">EAL domain-containing protein</fullName>
    </recommendedName>
</protein>
<keyword evidence="3" id="KW-1185">Reference proteome</keyword>
<dbReference type="Gene3D" id="3.20.20.450">
    <property type="entry name" value="EAL domain"/>
    <property type="match status" value="1"/>
</dbReference>
<dbReference type="Proteomes" id="UP000246018">
    <property type="component" value="Unassembled WGS sequence"/>
</dbReference>
<dbReference type="GO" id="GO:0071111">
    <property type="term" value="F:cyclic-guanylate-specific phosphodiesterase activity"/>
    <property type="evidence" value="ECO:0007669"/>
    <property type="project" value="InterPro"/>
</dbReference>
<name>A0A2T8F734_9ACTN</name>
<evidence type="ECO:0000313" key="3">
    <source>
        <dbReference type="Proteomes" id="UP000246018"/>
    </source>
</evidence>
<dbReference type="EMBL" id="QDGZ01000007">
    <property type="protein sequence ID" value="PVG81520.1"/>
    <property type="molecule type" value="Genomic_DNA"/>
</dbReference>
<dbReference type="PANTHER" id="PTHR33121:SF70">
    <property type="entry name" value="SIGNALING PROTEIN YKOW"/>
    <property type="match status" value="1"/>
</dbReference>
<sequence length="478" mass="49447">MAGEAEEGGSTLSDEVPGDETHAIVATADAAATAAHDTAAAARLTEDLTAAAEAAARAAEGVASRARYATAATVAAAASAAAEVAAETAAALQTETQVQASKVAAAAVAALESIVAELPEAVDPEWARRVAAAVASTVAAEVMRQARLADAAATKVADAVTLAAEGAALAAFAADSIVGVAARSAGEVAREMANSGVGAKAASNAAVESTARVADLAMRRATLLRRAPLAIELGEALEHGQLRLDYQPLYSMGSGEVVAVEALLRWQHPTRGTLPPAEFLDVAEGPHLIAPIGDWVMRTAVEQAAQWQRVLGEGAPRMWVNVSCNQFGGHRLVRVLERLLEEHRLQPGSLGVEVTERQLARHIDDVGSDLNGLRDLHVPMAVDDFGTGYASLDYLRRFPFDEIKIDRSFVAGLPVPINTAIISSIITLGTSLGMTVVAEGVETAEQRDILTALGCGFSQGYLFHRPAPAEALTALLGA</sequence>
<comment type="caution">
    <text evidence="2">The sequence shown here is derived from an EMBL/GenBank/DDBJ whole genome shotgun (WGS) entry which is preliminary data.</text>
</comment>
<reference evidence="2 3" key="1">
    <citation type="submission" date="2018-04" db="EMBL/GenBank/DDBJ databases">
        <title>Genome of Nocardioides gansuensis WSJ-1.</title>
        <authorList>
            <person name="Wu S."/>
            <person name="Wang G."/>
        </authorList>
    </citation>
    <scope>NUCLEOTIDE SEQUENCE [LARGE SCALE GENOMIC DNA]</scope>
    <source>
        <strain evidence="2 3">WSJ-1</strain>
    </source>
</reference>
<dbReference type="CDD" id="cd01948">
    <property type="entry name" value="EAL"/>
    <property type="match status" value="1"/>
</dbReference>
<dbReference type="SMART" id="SM00052">
    <property type="entry name" value="EAL"/>
    <property type="match status" value="1"/>
</dbReference>
<dbReference type="SUPFAM" id="SSF141868">
    <property type="entry name" value="EAL domain-like"/>
    <property type="match status" value="1"/>
</dbReference>
<gene>
    <name evidence="2" type="ORF">DDE18_16015</name>
</gene>
<organism evidence="2 3">
    <name type="scientific">Nocardioides gansuensis</name>
    <dbReference type="NCBI Taxonomy" id="2138300"/>
    <lineage>
        <taxon>Bacteria</taxon>
        <taxon>Bacillati</taxon>
        <taxon>Actinomycetota</taxon>
        <taxon>Actinomycetes</taxon>
        <taxon>Propionibacteriales</taxon>
        <taxon>Nocardioidaceae</taxon>
        <taxon>Nocardioides</taxon>
    </lineage>
</organism>
<dbReference type="InterPro" id="IPR035919">
    <property type="entry name" value="EAL_sf"/>
</dbReference>
<dbReference type="InterPro" id="IPR050706">
    <property type="entry name" value="Cyclic-di-GMP_PDE-like"/>
</dbReference>